<protein>
    <recommendedName>
        <fullName evidence="6">Mid2 domain-containing protein</fullName>
    </recommendedName>
</protein>
<evidence type="ECO:0000313" key="5">
    <source>
        <dbReference type="Proteomes" id="UP001175226"/>
    </source>
</evidence>
<accession>A0AA39JHK6</accession>
<dbReference type="AlphaFoldDB" id="A0AA39JHK6"/>
<keyword evidence="5" id="KW-1185">Reference proteome</keyword>
<keyword evidence="2" id="KW-0812">Transmembrane</keyword>
<reference evidence="4" key="1">
    <citation type="submission" date="2023-06" db="EMBL/GenBank/DDBJ databases">
        <authorList>
            <consortium name="Lawrence Berkeley National Laboratory"/>
            <person name="Ahrendt S."/>
            <person name="Sahu N."/>
            <person name="Indic B."/>
            <person name="Wong-Bajracharya J."/>
            <person name="Merenyi Z."/>
            <person name="Ke H.-M."/>
            <person name="Monk M."/>
            <person name="Kocsube S."/>
            <person name="Drula E."/>
            <person name="Lipzen A."/>
            <person name="Balint B."/>
            <person name="Henrissat B."/>
            <person name="Andreopoulos B."/>
            <person name="Martin F.M."/>
            <person name="Harder C.B."/>
            <person name="Rigling D."/>
            <person name="Ford K.L."/>
            <person name="Foster G.D."/>
            <person name="Pangilinan J."/>
            <person name="Papanicolaou A."/>
            <person name="Barry K."/>
            <person name="LaButti K."/>
            <person name="Viragh M."/>
            <person name="Koriabine M."/>
            <person name="Yan M."/>
            <person name="Riley R."/>
            <person name="Champramary S."/>
            <person name="Plett K.L."/>
            <person name="Tsai I.J."/>
            <person name="Slot J."/>
            <person name="Sipos G."/>
            <person name="Plett J."/>
            <person name="Nagy L.G."/>
            <person name="Grigoriev I.V."/>
        </authorList>
    </citation>
    <scope>NUCLEOTIDE SEQUENCE</scope>
    <source>
        <strain evidence="4">FPL87.14</strain>
    </source>
</reference>
<name>A0AA39JHK6_9AGAR</name>
<dbReference type="Gene3D" id="2.60.120.260">
    <property type="entry name" value="Galactose-binding domain-like"/>
    <property type="match status" value="1"/>
</dbReference>
<comment type="caution">
    <text evidence="4">The sequence shown here is derived from an EMBL/GenBank/DDBJ whole genome shotgun (WGS) entry which is preliminary data.</text>
</comment>
<feature type="chain" id="PRO_5041298753" description="Mid2 domain-containing protein" evidence="3">
    <location>
        <begin position="24"/>
        <end position="350"/>
    </location>
</feature>
<evidence type="ECO:0000313" key="4">
    <source>
        <dbReference type="EMBL" id="KAK0442574.1"/>
    </source>
</evidence>
<feature type="compositionally biased region" description="Basic and acidic residues" evidence="1">
    <location>
        <begin position="334"/>
        <end position="350"/>
    </location>
</feature>
<evidence type="ECO:0000256" key="3">
    <source>
        <dbReference type="SAM" id="SignalP"/>
    </source>
</evidence>
<dbReference type="EMBL" id="JAUEPT010000025">
    <property type="protein sequence ID" value="KAK0442574.1"/>
    <property type="molecule type" value="Genomic_DNA"/>
</dbReference>
<keyword evidence="2" id="KW-1133">Transmembrane helix</keyword>
<feature type="compositionally biased region" description="Basic and acidic residues" evidence="1">
    <location>
        <begin position="288"/>
        <end position="303"/>
    </location>
</feature>
<organism evidence="4 5">
    <name type="scientific">Armillaria borealis</name>
    <dbReference type="NCBI Taxonomy" id="47425"/>
    <lineage>
        <taxon>Eukaryota</taxon>
        <taxon>Fungi</taxon>
        <taxon>Dikarya</taxon>
        <taxon>Basidiomycota</taxon>
        <taxon>Agaricomycotina</taxon>
        <taxon>Agaricomycetes</taxon>
        <taxon>Agaricomycetidae</taxon>
        <taxon>Agaricales</taxon>
        <taxon>Marasmiineae</taxon>
        <taxon>Physalacriaceae</taxon>
        <taxon>Armillaria</taxon>
    </lineage>
</organism>
<feature type="signal peptide" evidence="3">
    <location>
        <begin position="1"/>
        <end position="23"/>
    </location>
</feature>
<keyword evidence="3" id="KW-0732">Signal</keyword>
<feature type="compositionally biased region" description="Polar residues" evidence="1">
    <location>
        <begin position="304"/>
        <end position="313"/>
    </location>
</feature>
<proteinExistence type="predicted"/>
<evidence type="ECO:0000256" key="2">
    <source>
        <dbReference type="SAM" id="Phobius"/>
    </source>
</evidence>
<dbReference type="Proteomes" id="UP001175226">
    <property type="component" value="Unassembled WGS sequence"/>
</dbReference>
<feature type="transmembrane region" description="Helical" evidence="2">
    <location>
        <begin position="201"/>
        <end position="222"/>
    </location>
</feature>
<evidence type="ECO:0008006" key="6">
    <source>
        <dbReference type="Google" id="ProtNLM"/>
    </source>
</evidence>
<sequence length="350" mass="38910">MDLFCLRSFLICIFFLLNRSVLGRLVNATIDDQSLSLFYSPDDAWNDSKHPCQHCTAHPDASMTINGTWHDSTFDQEAQVSPNQVRNVSTTFNGTAIYVMCILAKTTSSPTGNSDMSFYIDDDLVGQFSQTAPGEPGFEYNVTVYSNSSIPVGMHRFTVQNGHAGGRKALLLFDAFIYSYDDGQSDHDDSAATTTMSVGTIIGVVVALLVAGILGTITFLLYRRRRLILKLGNRHTILEAYKDRRPRAPPSTINSFRTTHVFPSYHHAPPSNTSISSFVANSNPSLRQADKRPIPDTQKRDRFGNTTPRNYQTAEEPGKPFDEEDADIWSSSETRAEGSEKSVHHEGIRK</sequence>
<gene>
    <name evidence="4" type="ORF">EV421DRAFT_567662</name>
</gene>
<evidence type="ECO:0000256" key="1">
    <source>
        <dbReference type="SAM" id="MobiDB-lite"/>
    </source>
</evidence>
<keyword evidence="2" id="KW-0472">Membrane</keyword>
<feature type="region of interest" description="Disordered" evidence="1">
    <location>
        <begin position="285"/>
        <end position="350"/>
    </location>
</feature>